<keyword evidence="5 7" id="KW-1133">Transmembrane helix</keyword>
<protein>
    <recommendedName>
        <fullName evidence="10">C-type lectin domain-containing protein</fullName>
    </recommendedName>
</protein>
<dbReference type="Ensembl" id="ENSECRT00000018839.1">
    <property type="protein sequence ID" value="ENSECRP00000018466.1"/>
    <property type="gene ID" value="ENSECRG00000012361.1"/>
</dbReference>
<dbReference type="InterPro" id="IPR016187">
    <property type="entry name" value="CTDL_fold"/>
</dbReference>
<proteinExistence type="predicted"/>
<dbReference type="GO" id="GO:0030246">
    <property type="term" value="F:carbohydrate binding"/>
    <property type="evidence" value="ECO:0007669"/>
    <property type="project" value="UniProtKB-KW"/>
</dbReference>
<keyword evidence="9" id="KW-1185">Reference proteome</keyword>
<evidence type="ECO:0000256" key="4">
    <source>
        <dbReference type="ARBA" id="ARBA00022968"/>
    </source>
</evidence>
<reference evidence="8" key="3">
    <citation type="submission" date="2025-09" db="UniProtKB">
        <authorList>
            <consortium name="Ensembl"/>
        </authorList>
    </citation>
    <scope>IDENTIFICATION</scope>
</reference>
<dbReference type="InterPro" id="IPR016186">
    <property type="entry name" value="C-type_lectin-like/link_sf"/>
</dbReference>
<comment type="subcellular location">
    <subcellularLocation>
        <location evidence="1">Membrane</location>
        <topology evidence="1">Single-pass type II membrane protein</topology>
    </subcellularLocation>
</comment>
<dbReference type="PANTHER" id="PTHR22800:SF252">
    <property type="entry name" value="NATURAL KILLER CELLS ANTIGEN CD94"/>
    <property type="match status" value="1"/>
</dbReference>
<dbReference type="GO" id="GO:0016020">
    <property type="term" value="C:membrane"/>
    <property type="evidence" value="ECO:0007669"/>
    <property type="project" value="UniProtKB-SubCell"/>
</dbReference>
<dbReference type="Gene3D" id="3.10.100.10">
    <property type="entry name" value="Mannose-Binding Protein A, subunit A"/>
    <property type="match status" value="1"/>
</dbReference>
<evidence type="ECO:0000256" key="2">
    <source>
        <dbReference type="ARBA" id="ARBA00022692"/>
    </source>
</evidence>
<evidence type="ECO:0000256" key="1">
    <source>
        <dbReference type="ARBA" id="ARBA00004606"/>
    </source>
</evidence>
<evidence type="ECO:0008006" key="10">
    <source>
        <dbReference type="Google" id="ProtNLM"/>
    </source>
</evidence>
<dbReference type="GO" id="GO:0045954">
    <property type="term" value="P:positive regulation of natural killer cell mediated cytotoxicity"/>
    <property type="evidence" value="ECO:0007669"/>
    <property type="project" value="TreeGrafter"/>
</dbReference>
<dbReference type="AlphaFoldDB" id="A0A8C4SMN5"/>
<name>A0A8C4SMN5_ERPCA</name>
<keyword evidence="4" id="KW-0735">Signal-anchor</keyword>
<dbReference type="InterPro" id="IPR050919">
    <property type="entry name" value="NKG2/CD94_NK_receptors"/>
</dbReference>
<keyword evidence="3" id="KW-0430">Lectin</keyword>
<evidence type="ECO:0000313" key="9">
    <source>
        <dbReference type="Proteomes" id="UP000694620"/>
    </source>
</evidence>
<organism evidence="8 9">
    <name type="scientific">Erpetoichthys calabaricus</name>
    <name type="common">Rope fish</name>
    <name type="synonym">Calamoichthys calabaricus</name>
    <dbReference type="NCBI Taxonomy" id="27687"/>
    <lineage>
        <taxon>Eukaryota</taxon>
        <taxon>Metazoa</taxon>
        <taxon>Chordata</taxon>
        <taxon>Craniata</taxon>
        <taxon>Vertebrata</taxon>
        <taxon>Euteleostomi</taxon>
        <taxon>Actinopterygii</taxon>
        <taxon>Polypteriformes</taxon>
        <taxon>Polypteridae</taxon>
        <taxon>Erpetoichthys</taxon>
    </lineage>
</organism>
<feature type="transmembrane region" description="Helical" evidence="7">
    <location>
        <begin position="36"/>
        <end position="54"/>
    </location>
</feature>
<dbReference type="PANTHER" id="PTHR22800">
    <property type="entry name" value="C-TYPE LECTIN PROTEINS"/>
    <property type="match status" value="1"/>
</dbReference>
<evidence type="ECO:0000256" key="3">
    <source>
        <dbReference type="ARBA" id="ARBA00022734"/>
    </source>
</evidence>
<keyword evidence="2 7" id="KW-0812">Transmembrane</keyword>
<evidence type="ECO:0000256" key="5">
    <source>
        <dbReference type="ARBA" id="ARBA00022989"/>
    </source>
</evidence>
<accession>A0A8C4SMN5</accession>
<dbReference type="Proteomes" id="UP000694620">
    <property type="component" value="Chromosome 12"/>
</dbReference>
<dbReference type="GO" id="GO:0002223">
    <property type="term" value="P:stimulatory C-type lectin receptor signaling pathway"/>
    <property type="evidence" value="ECO:0007669"/>
    <property type="project" value="TreeGrafter"/>
</dbReference>
<feature type="transmembrane region" description="Helical" evidence="7">
    <location>
        <begin position="6"/>
        <end position="29"/>
    </location>
</feature>
<evidence type="ECO:0000256" key="6">
    <source>
        <dbReference type="ARBA" id="ARBA00023136"/>
    </source>
</evidence>
<reference evidence="8" key="1">
    <citation type="submission" date="2021-06" db="EMBL/GenBank/DDBJ databases">
        <authorList>
            <consortium name="Wellcome Sanger Institute Data Sharing"/>
        </authorList>
    </citation>
    <scope>NUCLEOTIDE SEQUENCE [LARGE SCALE GENOMIC DNA]</scope>
</reference>
<keyword evidence="6 7" id="KW-0472">Membrane</keyword>
<evidence type="ECO:0000256" key="7">
    <source>
        <dbReference type="SAM" id="Phobius"/>
    </source>
</evidence>
<reference evidence="8" key="2">
    <citation type="submission" date="2025-08" db="UniProtKB">
        <authorList>
            <consortium name="Ensembl"/>
        </authorList>
    </citation>
    <scope>IDENTIFICATION</scope>
</reference>
<dbReference type="SUPFAM" id="SSF56436">
    <property type="entry name" value="C-type lectin-like"/>
    <property type="match status" value="1"/>
</dbReference>
<sequence length="174" mass="20321">MDVQSGMAVSLCYIFEGVICVFFYLGVYGMSRLQKLLFYSFFLLLFAGTKVVNFCPETWMQVKANCYFISVRRSTWAESNKHCSSHGAQLVQSRQTIKQNCCDLFLFHFSWASLKCMDRLKHYLWGFNTQLIHFLHRFCNPSLPKNVTCFLPLCRNTILFFLLVLPYSGNELKL</sequence>
<evidence type="ECO:0000313" key="8">
    <source>
        <dbReference type="Ensembl" id="ENSECRP00000018466.1"/>
    </source>
</evidence>